<dbReference type="STRING" id="1548547.BA177_02800"/>
<dbReference type="Gene3D" id="2.30.40.10">
    <property type="entry name" value="Urease, subunit C, domain 1"/>
    <property type="match status" value="2"/>
</dbReference>
<dbReference type="PANTHER" id="PTHR43135:SF3">
    <property type="entry name" value="ALPHA-D-RIBOSE 1-METHYLPHOSPHONATE 5-TRIPHOSPHATE DIPHOSPHATASE"/>
    <property type="match status" value="1"/>
</dbReference>
<dbReference type="KEGG" id="woc:BA177_02800"/>
<feature type="signal peptide" evidence="1">
    <location>
        <begin position="1"/>
        <end position="20"/>
    </location>
</feature>
<dbReference type="InterPro" id="IPR051781">
    <property type="entry name" value="Metallo-dep_Hydrolase"/>
</dbReference>
<reference evidence="3 4" key="1">
    <citation type="submission" date="2016-06" db="EMBL/GenBank/DDBJ databases">
        <title>Complete genome sequence of a deep-branching marine Gamma Proteobacterium Woeseia oceani type strain XK5.</title>
        <authorList>
            <person name="Mu D."/>
            <person name="Du Z."/>
        </authorList>
    </citation>
    <scope>NUCLEOTIDE SEQUENCE [LARGE SCALE GENOMIC DNA]</scope>
    <source>
        <strain evidence="3 4">XK5</strain>
    </source>
</reference>
<dbReference type="SUPFAM" id="SSF51556">
    <property type="entry name" value="Metallo-dependent hydrolases"/>
    <property type="match status" value="1"/>
</dbReference>
<dbReference type="GO" id="GO:0016810">
    <property type="term" value="F:hydrolase activity, acting on carbon-nitrogen (but not peptide) bonds"/>
    <property type="evidence" value="ECO:0007669"/>
    <property type="project" value="InterPro"/>
</dbReference>
<evidence type="ECO:0000313" key="4">
    <source>
        <dbReference type="Proteomes" id="UP000092695"/>
    </source>
</evidence>
<sequence>MVRYCLIFLLWLSQMPAAMAAEVAFVNVNVVGLQDERVLTEQTVLVRDQRIVSLGAVQDTEVPEGALIVDGTDRYLMPGLSEMHGHVPAESGVDLERVLVLYVANGITNVRGMLGNAAHLQLRTDIASGEVLGPRLYTSGPSFNGNSVSSPGQAADKVRSQAAAGFDFLKIHPGLTRAEFVAMAKAAEEAGIRFAGHVPADVGVPLALQHGIATIDHLDGYMPLLVPAHSGASGGFGGFFDVFLAPYADESLLPAVARASAEAGVWNVPTQSLFEHLVNAEPAQQMAAWPEMKYMPAATVRRWVESKNELQADADYNDELAARAILLRRQLIKSLHDAGAGLLLGSDAPQVFNVPGFSIHRELAMLVEAGLTPYQALRTGTVNAARWLGHAGETGTVERGQRADLVLLDDNPLADVRNTRRVHGVMLNGRWLDRAALDSLLLPFARQL</sequence>
<feature type="domain" description="Amidohydrolase-related" evidence="2">
    <location>
        <begin position="75"/>
        <end position="431"/>
    </location>
</feature>
<evidence type="ECO:0000259" key="2">
    <source>
        <dbReference type="Pfam" id="PF01979"/>
    </source>
</evidence>
<dbReference type="SUPFAM" id="SSF51338">
    <property type="entry name" value="Composite domain of metallo-dependent hydrolases"/>
    <property type="match status" value="1"/>
</dbReference>
<dbReference type="PANTHER" id="PTHR43135">
    <property type="entry name" value="ALPHA-D-RIBOSE 1-METHYLPHOSPHONATE 5-TRIPHOSPHATE DIPHOSPHATASE"/>
    <property type="match status" value="1"/>
</dbReference>
<dbReference type="InterPro" id="IPR006680">
    <property type="entry name" value="Amidohydro-rel"/>
</dbReference>
<feature type="chain" id="PRO_5008260078" description="Amidohydrolase-related domain-containing protein" evidence="1">
    <location>
        <begin position="21"/>
        <end position="448"/>
    </location>
</feature>
<dbReference type="Pfam" id="PF01979">
    <property type="entry name" value="Amidohydro_1"/>
    <property type="match status" value="1"/>
</dbReference>
<dbReference type="AlphaFoldDB" id="A0A193LD29"/>
<proteinExistence type="predicted"/>
<dbReference type="InterPro" id="IPR011059">
    <property type="entry name" value="Metal-dep_hydrolase_composite"/>
</dbReference>
<keyword evidence="4" id="KW-1185">Reference proteome</keyword>
<dbReference type="EMBL" id="CP016268">
    <property type="protein sequence ID" value="ANO50289.1"/>
    <property type="molecule type" value="Genomic_DNA"/>
</dbReference>
<dbReference type="Gene3D" id="3.20.20.140">
    <property type="entry name" value="Metal-dependent hydrolases"/>
    <property type="match status" value="2"/>
</dbReference>
<evidence type="ECO:0000256" key="1">
    <source>
        <dbReference type="SAM" id="SignalP"/>
    </source>
</evidence>
<evidence type="ECO:0000313" key="3">
    <source>
        <dbReference type="EMBL" id="ANO50289.1"/>
    </source>
</evidence>
<dbReference type="InterPro" id="IPR032466">
    <property type="entry name" value="Metal_Hydrolase"/>
</dbReference>
<dbReference type="RefSeq" id="WP_068612578.1">
    <property type="nucleotide sequence ID" value="NZ_CP016268.1"/>
</dbReference>
<protein>
    <recommendedName>
        <fullName evidence="2">Amidohydrolase-related domain-containing protein</fullName>
    </recommendedName>
</protein>
<name>A0A193LD29_9GAMM</name>
<keyword evidence="1" id="KW-0732">Signal</keyword>
<dbReference type="Proteomes" id="UP000092695">
    <property type="component" value="Chromosome"/>
</dbReference>
<gene>
    <name evidence="3" type="ORF">BA177_02800</name>
</gene>
<organism evidence="3 4">
    <name type="scientific">Woeseia oceani</name>
    <dbReference type="NCBI Taxonomy" id="1548547"/>
    <lineage>
        <taxon>Bacteria</taxon>
        <taxon>Pseudomonadati</taxon>
        <taxon>Pseudomonadota</taxon>
        <taxon>Gammaproteobacteria</taxon>
        <taxon>Woeseiales</taxon>
        <taxon>Woeseiaceae</taxon>
        <taxon>Woeseia</taxon>
    </lineage>
</organism>
<accession>A0A193LD29</accession>